<dbReference type="GO" id="GO:0003735">
    <property type="term" value="F:structural constituent of ribosome"/>
    <property type="evidence" value="ECO:0007669"/>
    <property type="project" value="UniProtKB-UniRule"/>
</dbReference>
<dbReference type="FunFam" id="2.40.30.10:FF:000004">
    <property type="entry name" value="50S ribosomal protein L3"/>
    <property type="match status" value="1"/>
</dbReference>
<evidence type="ECO:0000256" key="10">
    <source>
        <dbReference type="RuleBase" id="RU003905"/>
    </source>
</evidence>
<dbReference type="Proteomes" id="UP000194141">
    <property type="component" value="Unassembled WGS sequence"/>
</dbReference>
<dbReference type="PROSITE" id="PS00474">
    <property type="entry name" value="RIBOSOMAL_L3"/>
    <property type="match status" value="1"/>
</dbReference>
<gene>
    <name evidence="9" type="primary">rplC</name>
    <name evidence="12" type="ORF">DESAMIL20_1576</name>
</gene>
<comment type="subunit">
    <text evidence="7 9 11">Part of the 50S ribosomal subunit. Forms a cluster with proteins L14 and L19.</text>
</comment>
<evidence type="ECO:0000256" key="2">
    <source>
        <dbReference type="ARBA" id="ARBA00006540"/>
    </source>
</evidence>
<organism evidence="12 13">
    <name type="scientific">Desulfurella amilsii</name>
    <dbReference type="NCBI Taxonomy" id="1562698"/>
    <lineage>
        <taxon>Bacteria</taxon>
        <taxon>Pseudomonadati</taxon>
        <taxon>Campylobacterota</taxon>
        <taxon>Desulfurellia</taxon>
        <taxon>Desulfurellales</taxon>
        <taxon>Desulfurellaceae</taxon>
        <taxon>Desulfurella</taxon>
    </lineage>
</organism>
<dbReference type="GO" id="GO:0006412">
    <property type="term" value="P:translation"/>
    <property type="evidence" value="ECO:0007669"/>
    <property type="project" value="UniProtKB-UniRule"/>
</dbReference>
<evidence type="ECO:0000256" key="3">
    <source>
        <dbReference type="ARBA" id="ARBA00022730"/>
    </source>
</evidence>
<evidence type="ECO:0000256" key="6">
    <source>
        <dbReference type="ARBA" id="ARBA00023274"/>
    </source>
</evidence>
<dbReference type="PANTHER" id="PTHR11229:SF16">
    <property type="entry name" value="LARGE RIBOSOMAL SUBUNIT PROTEIN UL3C"/>
    <property type="match status" value="1"/>
</dbReference>
<comment type="similarity">
    <text evidence="2 9 10">Belongs to the universal ribosomal protein uL3 family.</text>
</comment>
<protein>
    <recommendedName>
        <fullName evidence="8 9">Large ribosomal subunit protein uL3</fullName>
    </recommendedName>
</protein>
<dbReference type="EMBL" id="MDSU01000018">
    <property type="protein sequence ID" value="OSS42023.1"/>
    <property type="molecule type" value="Genomic_DNA"/>
</dbReference>
<accession>A0A1X4XWW7</accession>
<dbReference type="OrthoDB" id="9806135at2"/>
<dbReference type="Gene3D" id="2.40.30.10">
    <property type="entry name" value="Translation factors"/>
    <property type="match status" value="1"/>
</dbReference>
<proteinExistence type="inferred from homology"/>
<dbReference type="InterPro" id="IPR000597">
    <property type="entry name" value="Ribosomal_uL3"/>
</dbReference>
<dbReference type="Gene3D" id="3.30.160.810">
    <property type="match status" value="1"/>
</dbReference>
<comment type="function">
    <text evidence="1 9 11">One of the primary rRNA binding proteins, it binds directly near the 3'-end of the 23S rRNA, where it nucleates assembly of the 50S subunit.</text>
</comment>
<keyword evidence="6 9" id="KW-0687">Ribonucleoprotein</keyword>
<dbReference type="InterPro" id="IPR019926">
    <property type="entry name" value="Ribosomal_uL3_CS"/>
</dbReference>
<dbReference type="GO" id="GO:0022625">
    <property type="term" value="C:cytosolic large ribosomal subunit"/>
    <property type="evidence" value="ECO:0007669"/>
    <property type="project" value="TreeGrafter"/>
</dbReference>
<keyword evidence="5 9" id="KW-0689">Ribosomal protein</keyword>
<evidence type="ECO:0000256" key="11">
    <source>
        <dbReference type="RuleBase" id="RU003906"/>
    </source>
</evidence>
<dbReference type="InterPro" id="IPR009000">
    <property type="entry name" value="Transl_B-barrel_sf"/>
</dbReference>
<sequence length="207" mass="22516">MVGLIAKKIGMSRIFVEGNAVAVTVLEAEPAIVTQIKTKDNDGYDAIQVGFVDTKEIRITKAQLGHLKKSNATPKKYLKEFKIKDTNDFTLGNKIEIDIFNVGDQIDVLGISKGKGFAGAMKRYNFAGGPGGHGSMFNRRVGSIGNREWPGRVIKGKKMPGHLGNERVTIKNLKVVFIDKEKNIIAVSGAVPGSRGSYVTLLSKKEK</sequence>
<evidence type="ECO:0000313" key="12">
    <source>
        <dbReference type="EMBL" id="OSS42023.1"/>
    </source>
</evidence>
<evidence type="ECO:0000256" key="1">
    <source>
        <dbReference type="ARBA" id="ARBA00002570"/>
    </source>
</evidence>
<evidence type="ECO:0000256" key="9">
    <source>
        <dbReference type="HAMAP-Rule" id="MF_01325"/>
    </source>
</evidence>
<keyword evidence="4 9" id="KW-0694">RNA-binding</keyword>
<name>A0A1X4XWW7_9BACT</name>
<evidence type="ECO:0000256" key="5">
    <source>
        <dbReference type="ARBA" id="ARBA00022980"/>
    </source>
</evidence>
<evidence type="ECO:0000256" key="8">
    <source>
        <dbReference type="ARBA" id="ARBA00035243"/>
    </source>
</evidence>
<dbReference type="STRING" id="1562698.DESAMIL20_1576"/>
<evidence type="ECO:0000256" key="7">
    <source>
        <dbReference type="ARBA" id="ARBA00025982"/>
    </source>
</evidence>
<keyword evidence="13" id="KW-1185">Reference proteome</keyword>
<keyword evidence="3 9" id="KW-0699">rRNA-binding</keyword>
<dbReference type="InterPro" id="IPR019927">
    <property type="entry name" value="Ribosomal_uL3_bac/org-type"/>
</dbReference>
<dbReference type="FunFam" id="3.30.160.810:FF:000001">
    <property type="entry name" value="50S ribosomal protein L3"/>
    <property type="match status" value="1"/>
</dbReference>
<dbReference type="NCBIfam" id="TIGR03625">
    <property type="entry name" value="L3_bact"/>
    <property type="match status" value="1"/>
</dbReference>
<dbReference type="HAMAP" id="MF_01325_B">
    <property type="entry name" value="Ribosomal_uL3_B"/>
    <property type="match status" value="1"/>
</dbReference>
<comment type="caution">
    <text evidence="12">The sequence shown here is derived from an EMBL/GenBank/DDBJ whole genome shotgun (WGS) entry which is preliminary data.</text>
</comment>
<dbReference type="SUPFAM" id="SSF50447">
    <property type="entry name" value="Translation proteins"/>
    <property type="match status" value="1"/>
</dbReference>
<reference evidence="12 13" key="1">
    <citation type="journal article" date="2017" name="Front. Microbiol.">
        <title>Genome Sequence of Desulfurella amilsii Strain TR1 and Comparative Genomics of Desulfurellaceae Family.</title>
        <authorList>
            <person name="Florentino A.P."/>
            <person name="Stams A.J."/>
            <person name="Sanchez-Andrea I."/>
        </authorList>
    </citation>
    <scope>NUCLEOTIDE SEQUENCE [LARGE SCALE GENOMIC DNA]</scope>
    <source>
        <strain evidence="12 13">TR1</strain>
    </source>
</reference>
<dbReference type="RefSeq" id="WP_086034271.1">
    <property type="nucleotide sequence ID" value="NZ_MDSU01000018.1"/>
</dbReference>
<dbReference type="AlphaFoldDB" id="A0A1X4XWW7"/>
<dbReference type="PANTHER" id="PTHR11229">
    <property type="entry name" value="50S RIBOSOMAL PROTEIN L3"/>
    <property type="match status" value="1"/>
</dbReference>
<dbReference type="GO" id="GO:0019843">
    <property type="term" value="F:rRNA binding"/>
    <property type="evidence" value="ECO:0007669"/>
    <property type="project" value="UniProtKB-UniRule"/>
</dbReference>
<evidence type="ECO:0000313" key="13">
    <source>
        <dbReference type="Proteomes" id="UP000194141"/>
    </source>
</evidence>
<dbReference type="Pfam" id="PF00297">
    <property type="entry name" value="Ribosomal_L3"/>
    <property type="match status" value="1"/>
</dbReference>
<evidence type="ECO:0000256" key="4">
    <source>
        <dbReference type="ARBA" id="ARBA00022884"/>
    </source>
</evidence>